<dbReference type="OrthoDB" id="9800872at2"/>
<reference evidence="2 3" key="1">
    <citation type="journal article" date="2011" name="J. Bacteriol.">
        <title>Draft genome sequence of the anoxygenic filamentous phototrophic bacterium Oscillochloris trichoides subsp. DG-6.</title>
        <authorList>
            <person name="Kuznetsov B.B."/>
            <person name="Ivanovsky R.N."/>
            <person name="Keppen O.I."/>
            <person name="Sukhacheva M.V."/>
            <person name="Bumazhkin B.K."/>
            <person name="Patutina E.O."/>
            <person name="Beletsky A.V."/>
            <person name="Mardanov A.V."/>
            <person name="Baslerov R.V."/>
            <person name="Panteleeva A.N."/>
            <person name="Kolganova T.V."/>
            <person name="Ravin N.V."/>
            <person name="Skryabin K.G."/>
        </authorList>
    </citation>
    <scope>NUCLEOTIDE SEQUENCE [LARGE SCALE GENOMIC DNA]</scope>
    <source>
        <strain evidence="2 3">DG-6</strain>
    </source>
</reference>
<dbReference type="PANTHER" id="PTHR43031">
    <property type="entry name" value="FAD-DEPENDENT OXIDOREDUCTASE"/>
    <property type="match status" value="1"/>
</dbReference>
<evidence type="ECO:0000313" key="3">
    <source>
        <dbReference type="Proteomes" id="UP000054010"/>
    </source>
</evidence>
<dbReference type="PROSITE" id="PS50206">
    <property type="entry name" value="RHODANESE_3"/>
    <property type="match status" value="1"/>
</dbReference>
<protein>
    <submittedName>
        <fullName evidence="2">Rhodanese domain protein</fullName>
    </submittedName>
</protein>
<sequence length="117" mass="12800">MFRNLFRGNPIPQISVHDLKAKLDARETMVLLDVRDPQEFTGDGHIAGARLIPLPVLANRLGELGKDDPIFCICLSGSRSHVACDLLHRQGFTNVTNVVGGMGAWMRSGLPVKRGPK</sequence>
<dbReference type="Proteomes" id="UP000054010">
    <property type="component" value="Unassembled WGS sequence"/>
</dbReference>
<dbReference type="HOGENOM" id="CLU_089574_13_0_0"/>
<evidence type="ECO:0000259" key="1">
    <source>
        <dbReference type="PROSITE" id="PS50206"/>
    </source>
</evidence>
<proteinExistence type="predicted"/>
<dbReference type="PANTHER" id="PTHR43031:SF1">
    <property type="entry name" value="PYRIDINE NUCLEOTIDE-DISULPHIDE OXIDOREDUCTASE"/>
    <property type="match status" value="1"/>
</dbReference>
<dbReference type="STRING" id="765420.OSCT_1903"/>
<dbReference type="InterPro" id="IPR050229">
    <property type="entry name" value="GlpE_sulfurtransferase"/>
</dbReference>
<evidence type="ECO:0000313" key="2">
    <source>
        <dbReference type="EMBL" id="EFO80247.1"/>
    </source>
</evidence>
<dbReference type="SUPFAM" id="SSF52821">
    <property type="entry name" value="Rhodanese/Cell cycle control phosphatase"/>
    <property type="match status" value="1"/>
</dbReference>
<dbReference type="eggNOG" id="COG0607">
    <property type="taxonomic scope" value="Bacteria"/>
</dbReference>
<dbReference type="InterPro" id="IPR036873">
    <property type="entry name" value="Rhodanese-like_dom_sf"/>
</dbReference>
<dbReference type="SMART" id="SM00450">
    <property type="entry name" value="RHOD"/>
    <property type="match status" value="1"/>
</dbReference>
<organism evidence="2 3">
    <name type="scientific">Oscillochloris trichoides DG-6</name>
    <dbReference type="NCBI Taxonomy" id="765420"/>
    <lineage>
        <taxon>Bacteria</taxon>
        <taxon>Bacillati</taxon>
        <taxon>Chloroflexota</taxon>
        <taxon>Chloroflexia</taxon>
        <taxon>Chloroflexales</taxon>
        <taxon>Chloroflexineae</taxon>
        <taxon>Oscillochloridaceae</taxon>
        <taxon>Oscillochloris</taxon>
    </lineage>
</organism>
<dbReference type="AlphaFoldDB" id="E1IF02"/>
<gene>
    <name evidence="2" type="ORF">OSCT_1903</name>
</gene>
<dbReference type="EMBL" id="ADVR01000078">
    <property type="protein sequence ID" value="EFO80247.1"/>
    <property type="molecule type" value="Genomic_DNA"/>
</dbReference>
<comment type="caution">
    <text evidence="2">The sequence shown here is derived from an EMBL/GenBank/DDBJ whole genome shotgun (WGS) entry which is preliminary data.</text>
</comment>
<name>E1IF02_9CHLR</name>
<accession>E1IF02</accession>
<dbReference type="Pfam" id="PF00581">
    <property type="entry name" value="Rhodanese"/>
    <property type="match status" value="1"/>
</dbReference>
<keyword evidence="3" id="KW-1185">Reference proteome</keyword>
<feature type="domain" description="Rhodanese" evidence="1">
    <location>
        <begin position="25"/>
        <end position="114"/>
    </location>
</feature>
<dbReference type="Gene3D" id="3.40.250.10">
    <property type="entry name" value="Rhodanese-like domain"/>
    <property type="match status" value="1"/>
</dbReference>
<dbReference type="CDD" id="cd00158">
    <property type="entry name" value="RHOD"/>
    <property type="match status" value="1"/>
</dbReference>
<dbReference type="InterPro" id="IPR001763">
    <property type="entry name" value="Rhodanese-like_dom"/>
</dbReference>